<evidence type="ECO:0000256" key="5">
    <source>
        <dbReference type="ARBA" id="ARBA00012029"/>
    </source>
</evidence>
<keyword evidence="9" id="KW-0460">Magnesium</keyword>
<keyword evidence="13" id="KW-1185">Reference proteome</keyword>
<comment type="caution">
    <text evidence="12">The sequence shown here is derived from an EMBL/GenBank/DDBJ whole genome shotgun (WGS) entry which is preliminary data.</text>
</comment>
<dbReference type="Proteomes" id="UP001519667">
    <property type="component" value="Unassembled WGS sequence"/>
</dbReference>
<keyword evidence="6" id="KW-0540">Nuclease</keyword>
<evidence type="ECO:0000313" key="12">
    <source>
        <dbReference type="EMBL" id="MBT8764684.1"/>
    </source>
</evidence>
<evidence type="ECO:0000256" key="3">
    <source>
        <dbReference type="ARBA" id="ARBA00001946"/>
    </source>
</evidence>
<dbReference type="InterPro" id="IPR011856">
    <property type="entry name" value="tRNA_endonuc-like_dom_sf"/>
</dbReference>
<evidence type="ECO:0000256" key="6">
    <source>
        <dbReference type="ARBA" id="ARBA00022722"/>
    </source>
</evidence>
<evidence type="ECO:0000256" key="8">
    <source>
        <dbReference type="ARBA" id="ARBA00022801"/>
    </source>
</evidence>
<dbReference type="Pfam" id="PF18081">
    <property type="entry name" value="FANC_SAP"/>
    <property type="match status" value="1"/>
</dbReference>
<dbReference type="PANTHER" id="PTHR15749">
    <property type="entry name" value="FANCONI-ASSOCIATED NUCLEASE 1"/>
    <property type="match status" value="1"/>
</dbReference>
<evidence type="ECO:0000256" key="1">
    <source>
        <dbReference type="ARBA" id="ARBA00000983"/>
    </source>
</evidence>
<evidence type="ECO:0000313" key="13">
    <source>
        <dbReference type="Proteomes" id="UP001519667"/>
    </source>
</evidence>
<dbReference type="Pfam" id="PF08774">
    <property type="entry name" value="VRR_NUC"/>
    <property type="match status" value="1"/>
</dbReference>
<dbReference type="EMBL" id="JAGTIS010000001">
    <property type="protein sequence ID" value="MBT8764684.1"/>
    <property type="molecule type" value="Genomic_DNA"/>
</dbReference>
<sequence>MPAALDDPFYYLNNFHTLLGWISERYSDLLDVEEQSFIECFSALPRSSQALLVRMVMRKGTLFRASKLNYAEIGDTLKAVAPLAELGWVDEAPQLELPQLFGLLTLAEVDACFGKAQGRKAERLEALRDQHPQPRTFADWAPASRDRVYALTLMDLCDRLRLMFFGNLYQDWSEFVLADLGIYQYEKVEIDATARGFRERADLEYYLHLHRCRERFETGDDLDEVLAAIPRKSHTNPWLDARRRKLLFQIAQHCERGGQFGLALELYSTCEYAGARVRHIRVLERYAAYADAFDLAQAASEQPESEEEQQQLARILLRLRRKLGLPRTPPAESSPVRRLDLTLPLPPEPPSVEHAVLLHLQEERAPVHYVENTLLNSLFGLLCWDVIFSTLPGAFFHPFQSGPADLLSPDFALRRAELFAARLAQLDSGEYKASIRRTYVAKMGLLSPFVYWGNLSDELLEQALACLPAAHLKACFLRILAHIKANRAGLPDLIQFWPDEQRYRLIEVKGPGDRLQDNQLRWLDYCTQHGIPVEVCYVQWADA</sequence>
<dbReference type="Gene3D" id="3.40.1350.10">
    <property type="match status" value="1"/>
</dbReference>
<evidence type="ECO:0000256" key="4">
    <source>
        <dbReference type="ARBA" id="ARBA00005533"/>
    </source>
</evidence>
<comment type="cofactor">
    <cofactor evidence="2">
        <name>Mn(2+)</name>
        <dbReference type="ChEBI" id="CHEBI:29035"/>
    </cofactor>
</comment>
<keyword evidence="8" id="KW-0378">Hydrolase</keyword>
<accession>A0ABS5XAH0</accession>
<reference evidence="12 13" key="1">
    <citation type="submission" date="2021-04" db="EMBL/GenBank/DDBJ databases">
        <title>Pseudomonas boanensis sp. nov., a bacterium isolated from river water used for household purposes in Boane District, Mozambique.</title>
        <authorList>
            <person name="Nicklasson M."/>
            <person name="Martin-Rodriguez A.J."/>
            <person name="Thorell K."/>
            <person name="Neves L."/>
            <person name="Mussagy A."/>
            <person name="Rydberg H.A."/>
            <person name="Hernroth B."/>
            <person name="Svensson-Stadler L."/>
            <person name="Sjoling A."/>
        </authorList>
    </citation>
    <scope>NUCLEOTIDE SEQUENCE [LARGE SCALE GENOMIC DNA]</scope>
    <source>
        <strain evidence="12 13">DB1</strain>
    </source>
</reference>
<dbReference type="EC" id="3.1.4.1" evidence="5"/>
<feature type="domain" description="VRR-NUC" evidence="11">
    <location>
        <begin position="426"/>
        <end position="540"/>
    </location>
</feature>
<comment type="cofactor">
    <cofactor evidence="3">
        <name>Mg(2+)</name>
        <dbReference type="ChEBI" id="CHEBI:18420"/>
    </cofactor>
</comment>
<evidence type="ECO:0000259" key="11">
    <source>
        <dbReference type="SMART" id="SM00990"/>
    </source>
</evidence>
<name>A0ABS5XAH0_9GAMM</name>
<organism evidence="12 13">
    <name type="scientific">Metapseudomonas boanensis</name>
    <dbReference type="NCBI Taxonomy" id="2822138"/>
    <lineage>
        <taxon>Bacteria</taxon>
        <taxon>Pseudomonadati</taxon>
        <taxon>Pseudomonadota</taxon>
        <taxon>Gammaproteobacteria</taxon>
        <taxon>Pseudomonadales</taxon>
        <taxon>Pseudomonadaceae</taxon>
        <taxon>Metapseudomonas</taxon>
    </lineage>
</organism>
<dbReference type="SMART" id="SM00990">
    <property type="entry name" value="VRR_NUC"/>
    <property type="match status" value="1"/>
</dbReference>
<dbReference type="InterPro" id="IPR033315">
    <property type="entry name" value="Fan1-like"/>
</dbReference>
<proteinExistence type="inferred from homology"/>
<protein>
    <recommendedName>
        <fullName evidence="5">phosphodiesterase I</fullName>
        <ecNumber evidence="5">3.1.4.1</ecNumber>
    </recommendedName>
</protein>
<dbReference type="RefSeq" id="WP_215368801.1">
    <property type="nucleotide sequence ID" value="NZ_JAGTIS010000001.1"/>
</dbReference>
<evidence type="ECO:0000256" key="9">
    <source>
        <dbReference type="ARBA" id="ARBA00022842"/>
    </source>
</evidence>
<dbReference type="PANTHER" id="PTHR15749:SF4">
    <property type="entry name" value="FANCONI-ASSOCIATED NUCLEASE 1"/>
    <property type="match status" value="1"/>
</dbReference>
<keyword evidence="7" id="KW-0479">Metal-binding</keyword>
<evidence type="ECO:0000256" key="10">
    <source>
        <dbReference type="ARBA" id="ARBA00023211"/>
    </source>
</evidence>
<comment type="catalytic activity">
    <reaction evidence="1">
        <text>Hydrolytically removes 5'-nucleotides successively from the 3'-hydroxy termini of 3'-hydroxy-terminated oligonucleotides.</text>
        <dbReference type="EC" id="3.1.4.1"/>
    </reaction>
</comment>
<gene>
    <name evidence="12" type="ORF">J7302_00725</name>
</gene>
<keyword evidence="10" id="KW-0464">Manganese</keyword>
<evidence type="ECO:0000256" key="7">
    <source>
        <dbReference type="ARBA" id="ARBA00022723"/>
    </source>
</evidence>
<dbReference type="InterPro" id="IPR014883">
    <property type="entry name" value="VRR_NUC"/>
</dbReference>
<comment type="similarity">
    <text evidence="4">Belongs to the FAN1 family.</text>
</comment>
<dbReference type="InterPro" id="IPR040603">
    <property type="entry name" value="FAN1_SAP_bact"/>
</dbReference>
<evidence type="ECO:0000256" key="2">
    <source>
        <dbReference type="ARBA" id="ARBA00001936"/>
    </source>
</evidence>
<dbReference type="InterPro" id="IPR049125">
    <property type="entry name" value="FAN1-like_WH"/>
</dbReference>
<dbReference type="Pfam" id="PF21315">
    <property type="entry name" value="FAN1_HTH"/>
    <property type="match status" value="1"/>
</dbReference>